<evidence type="ECO:0000256" key="3">
    <source>
        <dbReference type="ARBA" id="ARBA00004162"/>
    </source>
</evidence>
<evidence type="ECO:0000256" key="5">
    <source>
        <dbReference type="ARBA" id="ARBA00011869"/>
    </source>
</evidence>
<comment type="subunit">
    <text evidence="5 16">Heterotrimer of an alpha, a beta and a gamma subunit.</text>
</comment>
<evidence type="ECO:0000256" key="6">
    <source>
        <dbReference type="ARBA" id="ARBA00022448"/>
    </source>
</evidence>
<dbReference type="EC" id="7.2.4.2" evidence="16"/>
<evidence type="ECO:0000256" key="2">
    <source>
        <dbReference type="ARBA" id="ARBA00003002"/>
    </source>
</evidence>
<dbReference type="RefSeq" id="WP_215980903.1">
    <property type="nucleotide sequence ID" value="NZ_BAAAFA010000014.1"/>
</dbReference>
<organism evidence="19 20">
    <name type="scientific">Colwellia asteriadis</name>
    <dbReference type="NCBI Taxonomy" id="517723"/>
    <lineage>
        <taxon>Bacteria</taxon>
        <taxon>Pseudomonadati</taxon>
        <taxon>Pseudomonadota</taxon>
        <taxon>Gammaproteobacteria</taxon>
        <taxon>Alteromonadales</taxon>
        <taxon>Colwelliaceae</taxon>
        <taxon>Colwellia</taxon>
    </lineage>
</organism>
<dbReference type="Pfam" id="PF04277">
    <property type="entry name" value="OAD_gamma"/>
    <property type="match status" value="1"/>
</dbReference>
<evidence type="ECO:0000256" key="11">
    <source>
        <dbReference type="ARBA" id="ARBA00023053"/>
    </source>
</evidence>
<keyword evidence="8 16" id="KW-0812">Transmembrane</keyword>
<evidence type="ECO:0000256" key="14">
    <source>
        <dbReference type="ARBA" id="ARBA00023201"/>
    </source>
</evidence>
<evidence type="ECO:0000256" key="10">
    <source>
        <dbReference type="ARBA" id="ARBA00022989"/>
    </source>
</evidence>
<dbReference type="NCBIfam" id="TIGR01195">
    <property type="entry name" value="oadG_fam"/>
    <property type="match status" value="1"/>
</dbReference>
<feature type="transmembrane region" description="Helical" evidence="16 17">
    <location>
        <begin position="12"/>
        <end position="37"/>
    </location>
</feature>
<evidence type="ECO:0000256" key="18">
    <source>
        <dbReference type="SAM" id="MobiDB-lite"/>
    </source>
</evidence>
<keyword evidence="6 16" id="KW-0813">Transport</keyword>
<evidence type="ECO:0000313" key="20">
    <source>
        <dbReference type="Proteomes" id="UP001500021"/>
    </source>
</evidence>
<keyword evidence="13 16" id="KW-0472">Membrane</keyword>
<dbReference type="HAMAP" id="MF_00404">
    <property type="entry name" value="OadG"/>
    <property type="match status" value="1"/>
</dbReference>
<keyword evidence="7 16" id="KW-1003">Cell membrane</keyword>
<comment type="caution">
    <text evidence="19">The sequence shown here is derived from an EMBL/GenBank/DDBJ whole genome shotgun (WGS) entry which is preliminary data.</text>
</comment>
<dbReference type="InterPro" id="IPR005899">
    <property type="entry name" value="Na_pump_deCOase"/>
</dbReference>
<comment type="catalytic activity">
    <reaction evidence="15 16 17">
        <text>oxaloacetate + 2 Na(+)(in) + H(+) = pyruvate + 2 Na(+)(out) + CO2</text>
        <dbReference type="Rhea" id="RHEA:57724"/>
        <dbReference type="ChEBI" id="CHEBI:15361"/>
        <dbReference type="ChEBI" id="CHEBI:15378"/>
        <dbReference type="ChEBI" id="CHEBI:16452"/>
        <dbReference type="ChEBI" id="CHEBI:16526"/>
        <dbReference type="ChEBI" id="CHEBI:29101"/>
        <dbReference type="EC" id="7.2.4.2"/>
    </reaction>
</comment>
<keyword evidence="20" id="KW-1185">Reference proteome</keyword>
<evidence type="ECO:0000313" key="19">
    <source>
        <dbReference type="EMBL" id="GAA0823645.1"/>
    </source>
</evidence>
<evidence type="ECO:0000256" key="12">
    <source>
        <dbReference type="ARBA" id="ARBA00023065"/>
    </source>
</evidence>
<feature type="region of interest" description="Disordered" evidence="18">
    <location>
        <begin position="84"/>
        <end position="103"/>
    </location>
</feature>
<keyword evidence="9 16" id="KW-1278">Translocase</keyword>
<keyword evidence="12 16" id="KW-0406">Ion transport</keyword>
<dbReference type="Proteomes" id="UP001500021">
    <property type="component" value="Unassembled WGS sequence"/>
</dbReference>
<comment type="function">
    <text evidence="2 16 17">Catalyzes the decarboxylation of oxaloacetate coupled to Na(+) translocation.</text>
</comment>
<gene>
    <name evidence="16" type="primary">oadG</name>
    <name evidence="19" type="ORF">GCM10009111_33670</name>
</gene>
<evidence type="ECO:0000256" key="13">
    <source>
        <dbReference type="ARBA" id="ARBA00023136"/>
    </source>
</evidence>
<dbReference type="InterPro" id="IPR023424">
    <property type="entry name" value="OadG"/>
</dbReference>
<dbReference type="EMBL" id="BAAAFA010000014">
    <property type="protein sequence ID" value="GAA0823645.1"/>
    <property type="molecule type" value="Genomic_DNA"/>
</dbReference>
<comment type="similarity">
    <text evidence="4 16 17">Belongs to the OadG family.</text>
</comment>
<evidence type="ECO:0000256" key="15">
    <source>
        <dbReference type="ARBA" id="ARBA00048176"/>
    </source>
</evidence>
<evidence type="ECO:0000256" key="7">
    <source>
        <dbReference type="ARBA" id="ARBA00022475"/>
    </source>
</evidence>
<evidence type="ECO:0000256" key="17">
    <source>
        <dbReference type="RuleBase" id="RU004278"/>
    </source>
</evidence>
<name>A0ABN1LB39_9GAMM</name>
<comment type="subcellular location">
    <subcellularLocation>
        <location evidence="3 16 17">Cell membrane</location>
        <topology evidence="3 16 17">Single-pass membrane protein</topology>
    </subcellularLocation>
</comment>
<evidence type="ECO:0000256" key="9">
    <source>
        <dbReference type="ARBA" id="ARBA00022967"/>
    </source>
</evidence>
<accession>A0ABN1LB39</accession>
<keyword evidence="11 16" id="KW-0915">Sodium</keyword>
<sequence>MNNMQQEFLEAGTLMLVGMVVVFAFLGLLILFVNLVLAKLAVRFPDPVAPSRAPSNKKNNKKADDGTASPAIVAAISGAVNRYRAQHGQSSASADNSLPQNKN</sequence>
<feature type="compositionally biased region" description="Polar residues" evidence="18">
    <location>
        <begin position="87"/>
        <end position="103"/>
    </location>
</feature>
<evidence type="ECO:0000256" key="4">
    <source>
        <dbReference type="ARBA" id="ARBA00005844"/>
    </source>
</evidence>
<proteinExistence type="inferred from homology"/>
<evidence type="ECO:0000256" key="8">
    <source>
        <dbReference type="ARBA" id="ARBA00022692"/>
    </source>
</evidence>
<evidence type="ECO:0000256" key="1">
    <source>
        <dbReference type="ARBA" id="ARBA00001959"/>
    </source>
</evidence>
<feature type="region of interest" description="Disordered" evidence="18">
    <location>
        <begin position="46"/>
        <end position="69"/>
    </location>
</feature>
<protein>
    <recommendedName>
        <fullName evidence="16">Probable oxaloacetate decarboxylase gamma chain</fullName>
        <ecNumber evidence="16">7.2.4.2</ecNumber>
    </recommendedName>
</protein>
<keyword evidence="14 16" id="KW-0739">Sodium transport</keyword>
<evidence type="ECO:0000256" key="16">
    <source>
        <dbReference type="HAMAP-Rule" id="MF_00404"/>
    </source>
</evidence>
<comment type="cofactor">
    <cofactor evidence="1 16 17">
        <name>Na(+)</name>
        <dbReference type="ChEBI" id="CHEBI:29101"/>
    </cofactor>
</comment>
<keyword evidence="10 16" id="KW-1133">Transmembrane helix</keyword>
<reference evidence="19 20" key="1">
    <citation type="journal article" date="2019" name="Int. J. Syst. Evol. Microbiol.">
        <title>The Global Catalogue of Microorganisms (GCM) 10K type strain sequencing project: providing services to taxonomists for standard genome sequencing and annotation.</title>
        <authorList>
            <consortium name="The Broad Institute Genomics Platform"/>
            <consortium name="The Broad Institute Genome Sequencing Center for Infectious Disease"/>
            <person name="Wu L."/>
            <person name="Ma J."/>
        </authorList>
    </citation>
    <scope>NUCLEOTIDE SEQUENCE [LARGE SCALE GENOMIC DNA]</scope>
    <source>
        <strain evidence="19 20">JCM 15608</strain>
    </source>
</reference>